<dbReference type="PROSITE" id="PS51257">
    <property type="entry name" value="PROKAR_LIPOPROTEIN"/>
    <property type="match status" value="1"/>
</dbReference>
<name>A0ABV2CNB5_9RHOO</name>
<gene>
    <name evidence="1" type="ORF">ABVT11_05960</name>
</gene>
<evidence type="ECO:0000313" key="2">
    <source>
        <dbReference type="Proteomes" id="UP001548590"/>
    </source>
</evidence>
<keyword evidence="2" id="KW-1185">Reference proteome</keyword>
<protein>
    <submittedName>
        <fullName evidence="1">Uncharacterized protein</fullName>
    </submittedName>
</protein>
<dbReference type="Proteomes" id="UP001548590">
    <property type="component" value="Unassembled WGS sequence"/>
</dbReference>
<dbReference type="RefSeq" id="WP_345925619.1">
    <property type="nucleotide sequence ID" value="NZ_JBDIVF010000002.1"/>
</dbReference>
<proteinExistence type="predicted"/>
<comment type="caution">
    <text evidence="1">The sequence shown here is derived from an EMBL/GenBank/DDBJ whole genome shotgun (WGS) entry which is preliminary data.</text>
</comment>
<reference evidence="1 2" key="1">
    <citation type="submission" date="2024-07" db="EMBL/GenBank/DDBJ databases">
        <title>Uliginosibacterium paludis KCTC:42655.</title>
        <authorList>
            <person name="Kim M.K."/>
        </authorList>
    </citation>
    <scope>NUCLEOTIDE SEQUENCE [LARGE SCALE GENOMIC DNA]</scope>
    <source>
        <strain evidence="1 2">KCTC 42655</strain>
    </source>
</reference>
<sequence>MPAKASGEQRIAWHLAHAAACGCRPIPAGVLALMAARGIPISPSQEQKDPQ</sequence>
<organism evidence="1 2">
    <name type="scientific">Uliginosibacterium paludis</name>
    <dbReference type="NCBI Taxonomy" id="1615952"/>
    <lineage>
        <taxon>Bacteria</taxon>
        <taxon>Pseudomonadati</taxon>
        <taxon>Pseudomonadota</taxon>
        <taxon>Betaproteobacteria</taxon>
        <taxon>Rhodocyclales</taxon>
        <taxon>Zoogloeaceae</taxon>
        <taxon>Uliginosibacterium</taxon>
    </lineage>
</organism>
<dbReference type="EMBL" id="JBEWLZ010000003">
    <property type="protein sequence ID" value="MET1489363.1"/>
    <property type="molecule type" value="Genomic_DNA"/>
</dbReference>
<evidence type="ECO:0000313" key="1">
    <source>
        <dbReference type="EMBL" id="MET1489363.1"/>
    </source>
</evidence>
<accession>A0ABV2CNB5</accession>